<protein>
    <submittedName>
        <fullName evidence="2">Uncharacterized protein</fullName>
    </submittedName>
</protein>
<name>A0AAN9SQN7_PSOTE</name>
<comment type="caution">
    <text evidence="2">The sequence shown here is derived from an EMBL/GenBank/DDBJ whole genome shotgun (WGS) entry which is preliminary data.</text>
</comment>
<sequence>MRQRVEGKDHGHALVELKKEMRGELNQLVKEVDQLKEEKRLLEVGKAGVEKDIGVKMKKLEEKVHQSPFC</sequence>
<evidence type="ECO:0000256" key="1">
    <source>
        <dbReference type="SAM" id="Coils"/>
    </source>
</evidence>
<evidence type="ECO:0000313" key="3">
    <source>
        <dbReference type="Proteomes" id="UP001386955"/>
    </source>
</evidence>
<keyword evidence="3" id="KW-1185">Reference proteome</keyword>
<dbReference type="EMBL" id="JAYMYS010000003">
    <property type="protein sequence ID" value="KAK7398863.1"/>
    <property type="molecule type" value="Genomic_DNA"/>
</dbReference>
<reference evidence="2 3" key="1">
    <citation type="submission" date="2024-01" db="EMBL/GenBank/DDBJ databases">
        <title>The genomes of 5 underutilized Papilionoideae crops provide insights into root nodulation and disease resistanc.</title>
        <authorList>
            <person name="Jiang F."/>
        </authorList>
    </citation>
    <scope>NUCLEOTIDE SEQUENCE [LARGE SCALE GENOMIC DNA]</scope>
    <source>
        <strain evidence="2">DUOXIRENSHENG_FW03</strain>
        <tissue evidence="2">Leaves</tissue>
    </source>
</reference>
<gene>
    <name evidence="2" type="ORF">VNO78_10037</name>
</gene>
<feature type="coiled-coil region" evidence="1">
    <location>
        <begin position="18"/>
        <end position="45"/>
    </location>
</feature>
<dbReference type="Proteomes" id="UP001386955">
    <property type="component" value="Unassembled WGS sequence"/>
</dbReference>
<evidence type="ECO:0000313" key="2">
    <source>
        <dbReference type="EMBL" id="KAK7398863.1"/>
    </source>
</evidence>
<dbReference type="AlphaFoldDB" id="A0AAN9SQN7"/>
<proteinExistence type="predicted"/>
<accession>A0AAN9SQN7</accession>
<organism evidence="2 3">
    <name type="scientific">Psophocarpus tetragonolobus</name>
    <name type="common">Winged bean</name>
    <name type="synonym">Dolichos tetragonolobus</name>
    <dbReference type="NCBI Taxonomy" id="3891"/>
    <lineage>
        <taxon>Eukaryota</taxon>
        <taxon>Viridiplantae</taxon>
        <taxon>Streptophyta</taxon>
        <taxon>Embryophyta</taxon>
        <taxon>Tracheophyta</taxon>
        <taxon>Spermatophyta</taxon>
        <taxon>Magnoliopsida</taxon>
        <taxon>eudicotyledons</taxon>
        <taxon>Gunneridae</taxon>
        <taxon>Pentapetalae</taxon>
        <taxon>rosids</taxon>
        <taxon>fabids</taxon>
        <taxon>Fabales</taxon>
        <taxon>Fabaceae</taxon>
        <taxon>Papilionoideae</taxon>
        <taxon>50 kb inversion clade</taxon>
        <taxon>NPAAA clade</taxon>
        <taxon>indigoferoid/millettioid clade</taxon>
        <taxon>Phaseoleae</taxon>
        <taxon>Psophocarpus</taxon>
    </lineage>
</organism>
<keyword evidence="1" id="KW-0175">Coiled coil</keyword>